<keyword evidence="1" id="KW-0547">Nucleotide-binding</keyword>
<evidence type="ECO:0000256" key="1">
    <source>
        <dbReference type="ARBA" id="ARBA00022741"/>
    </source>
</evidence>
<dbReference type="GO" id="GO:0035556">
    <property type="term" value="P:intracellular signal transduction"/>
    <property type="evidence" value="ECO:0007669"/>
    <property type="project" value="InterPro"/>
</dbReference>
<dbReference type="SUPFAM" id="SSF52540">
    <property type="entry name" value="P-loop containing nucleoside triphosphate hydrolases"/>
    <property type="match status" value="1"/>
</dbReference>
<name>A0A168RTH3_ABSGL</name>
<dbReference type="PROSITE" id="PS50125">
    <property type="entry name" value="GUANYLATE_CYCLASE_2"/>
    <property type="match status" value="1"/>
</dbReference>
<dbReference type="OMA" id="VFAHITI"/>
<reference evidence="5" key="1">
    <citation type="submission" date="2016-04" db="EMBL/GenBank/DDBJ databases">
        <authorList>
            <person name="Evans L.H."/>
            <person name="Alamgir A."/>
            <person name="Owens N."/>
            <person name="Weber N.D."/>
            <person name="Virtaneva K."/>
            <person name="Barbian K."/>
            <person name="Babar A."/>
            <person name="Rosenke K."/>
        </authorList>
    </citation>
    <scope>NUCLEOTIDE SEQUENCE [LARGE SCALE GENOMIC DNA]</scope>
    <source>
        <strain evidence="5">CBS 101.48</strain>
    </source>
</reference>
<gene>
    <name evidence="5" type="primary">ABSGL_13013.1 scaffold 13554</name>
</gene>
<accession>A0A168RTH3</accession>
<protein>
    <recommendedName>
        <fullName evidence="4">Guanylate cyclase domain-containing protein</fullName>
    </recommendedName>
</protein>
<dbReference type="PANTHER" id="PTHR16305">
    <property type="entry name" value="TESTICULAR SOLUBLE ADENYLYL CYCLASE"/>
    <property type="match status" value="1"/>
</dbReference>
<feature type="compositionally biased region" description="Low complexity" evidence="3">
    <location>
        <begin position="866"/>
        <end position="878"/>
    </location>
</feature>
<dbReference type="InterPro" id="IPR029787">
    <property type="entry name" value="Nucleotide_cyclase"/>
</dbReference>
<dbReference type="Proteomes" id="UP000078561">
    <property type="component" value="Unassembled WGS sequence"/>
</dbReference>
<evidence type="ECO:0000256" key="3">
    <source>
        <dbReference type="SAM" id="MobiDB-lite"/>
    </source>
</evidence>
<dbReference type="GO" id="GO:0009190">
    <property type="term" value="P:cyclic nucleotide biosynthetic process"/>
    <property type="evidence" value="ECO:0007669"/>
    <property type="project" value="InterPro"/>
</dbReference>
<dbReference type="InterPro" id="IPR027417">
    <property type="entry name" value="P-loop_NTPase"/>
</dbReference>
<dbReference type="GO" id="GO:0004016">
    <property type="term" value="F:adenylate cyclase activity"/>
    <property type="evidence" value="ECO:0007669"/>
    <property type="project" value="TreeGrafter"/>
</dbReference>
<feature type="domain" description="Guanylate cyclase" evidence="4">
    <location>
        <begin position="33"/>
        <end position="92"/>
    </location>
</feature>
<dbReference type="Gene3D" id="1.25.40.10">
    <property type="entry name" value="Tetratricopeptide repeat domain"/>
    <property type="match status" value="1"/>
</dbReference>
<dbReference type="STRING" id="4829.A0A168RTH3"/>
<evidence type="ECO:0000259" key="4">
    <source>
        <dbReference type="PROSITE" id="PS50125"/>
    </source>
</evidence>
<dbReference type="InterPro" id="IPR001054">
    <property type="entry name" value="A/G_cyclase"/>
</dbReference>
<feature type="compositionally biased region" description="Polar residues" evidence="3">
    <location>
        <begin position="856"/>
        <end position="865"/>
    </location>
</feature>
<dbReference type="EMBL" id="LT554740">
    <property type="protein sequence ID" value="SAM07372.1"/>
    <property type="molecule type" value="Genomic_DNA"/>
</dbReference>
<feature type="region of interest" description="Disordered" evidence="3">
    <location>
        <begin position="1185"/>
        <end position="1208"/>
    </location>
</feature>
<feature type="compositionally biased region" description="Low complexity" evidence="3">
    <location>
        <begin position="186"/>
        <end position="239"/>
    </location>
</feature>
<dbReference type="PANTHER" id="PTHR16305:SF28">
    <property type="entry name" value="GUANYLATE CYCLASE DOMAIN-CONTAINING PROTEIN"/>
    <property type="match status" value="1"/>
</dbReference>
<dbReference type="GO" id="GO:0005524">
    <property type="term" value="F:ATP binding"/>
    <property type="evidence" value="ECO:0007669"/>
    <property type="project" value="UniProtKB-KW"/>
</dbReference>
<feature type="region of interest" description="Disordered" evidence="3">
    <location>
        <begin position="140"/>
        <end position="239"/>
    </location>
</feature>
<feature type="compositionally biased region" description="Low complexity" evidence="3">
    <location>
        <begin position="1185"/>
        <end position="1200"/>
    </location>
</feature>
<dbReference type="OrthoDB" id="194468at2759"/>
<dbReference type="GO" id="GO:0005737">
    <property type="term" value="C:cytoplasm"/>
    <property type="evidence" value="ECO:0007669"/>
    <property type="project" value="TreeGrafter"/>
</dbReference>
<dbReference type="Gene3D" id="3.30.70.1230">
    <property type="entry name" value="Nucleotide cyclase"/>
    <property type="match status" value="2"/>
</dbReference>
<evidence type="ECO:0000256" key="2">
    <source>
        <dbReference type="ARBA" id="ARBA00022840"/>
    </source>
</evidence>
<dbReference type="InParanoid" id="A0A168RTH3"/>
<dbReference type="InterPro" id="IPR011990">
    <property type="entry name" value="TPR-like_helical_dom_sf"/>
</dbReference>
<dbReference type="Pfam" id="PF13191">
    <property type="entry name" value="AAA_16"/>
    <property type="match status" value="1"/>
</dbReference>
<keyword evidence="6" id="KW-1185">Reference proteome</keyword>
<feature type="region of interest" description="Disordered" evidence="3">
    <location>
        <begin position="856"/>
        <end position="881"/>
    </location>
</feature>
<evidence type="ECO:0000313" key="5">
    <source>
        <dbReference type="EMBL" id="SAM07372.1"/>
    </source>
</evidence>
<dbReference type="InterPro" id="IPR041664">
    <property type="entry name" value="AAA_16"/>
</dbReference>
<keyword evidence="2" id="KW-0067">ATP-binding</keyword>
<proteinExistence type="predicted"/>
<dbReference type="SUPFAM" id="SSF55073">
    <property type="entry name" value="Nucleotide cyclase"/>
    <property type="match status" value="2"/>
</dbReference>
<sequence>MLNITTYLAKYVRSLHEHQKHVPIPYSHTQFGVILMVDVVGFSALTTLATEKGESGAEAIALEIGAYMGECIEIIEKHGGDVIKFLGDAVLVCFQPDFADTSMDPTDLAPQQKHVLIRQAIECGIQLLARQSHYRVYLTAEERSKHRPSTTTTGEMERRTRNIFGQRITVFGNNNNDGNSADDNDNTNNSNPNNTNSNANANSNSNNNSSSNSHGNNSRRSSSTGSHQPQSSLSTSSLPMIEPMDIFNSNQEYSMDFNIWDCIPFIKNRRRRLYNRRTSISSDGSGGVNSIDLELHIAVSCGDITNIILGDMNDEDDPIISKDTTKEFSSRPLSSIHNYDIDLPSPSNNRLSMISSNSGNDPSEQQSLPYNGRLEYAICGPAVEALDAVISLAKAGEMCITPDAFDLIKRHYSIPFSYEKRKQFYIIRETATNHTASLNGSTLSEKPTKRPHHYYYNPVYGTIKHPLPGNIIQSNNYLVESSRSRQSSYANPSTTIRQTTPIIFDFDKDRDGGDNPAYLKYINQSALFRLQQGIDNSFSAQFRDVTIMFISLGKLNPATKEGLQKAQEAVRLCIKVLLKYEGTLQQFAVDDKGATLLGVFGLPPLSHERDAIFAAKAAVELRDAYLPLLSDFAIALSTGTIFTSVLPQDCPYRRDPAIAGDAIILAVRMLKFPFAIRSIVCDFATKQQIGMLCDYEDHGGNMVKGKMKAVMIYGIKKFGVVKTNRLSRHCGGGNCSVNSDFIGYKQEMERASRFLDSWSEENHHHVLIISGPSGVGKSFFCHALNSTISNYGFTSCWTSSTEVERSSKYYLVRHLLLSLFDIIDSDKVPRNPKKRNSPLNYSGHVTSPQFDLSPTSSVCSVSNQPNTSASANTNANSNRLQRRTTYSSIARSSHGAFSTQSPDANNEILDLIARCLRKCGEDDGFLPLFKVIFGSLSETEDNRYTRRLDGRGRDILLTGVITRMVKYVSETMPLILICDDVQWADSASIRVLQHIHEHCQHAMLILATRPTKDYNVTFISNFCKLGVSDEITLNGLGSNDIVDIILQMLQAGVTKVSPEIVRVIQKRTGGNPLYVKNMAIVLKEFDHVTVVDGELVPSSNRFDPKDLLQNLDYKRIIKMQFDRLDPNFQDFLTIASCLDQYFTIYEVEAMINDSNVIFQKNDPHEIRKVIEKYDTYHFLQQVADSNNSTSTNSNSSSNMTSGGGAGNNNSVSRSEEMYVFAHITIPKSIYNMVSYETRISLHRLLAKYYEGQLTKENYPELLGKVARHYLQTDNLDRQLYYLEALADLNIRSYLLPEATSNLESMVKILNENDDVAFRFGRIHQSDIYRRLGVCFTMRTQLSMGERYLRLALECLGESWPLTEPEFIYKFWKQRFAQYRNRQWGLVWELKSDNKKQTGHRVVEIMAQLSNIYFYTGKGRAFVYTCLVGLNACEKLGEVGPNYTLFLARTSLLCWLNDQKKHSIFYISKALRHMDEKNDAGTLTICALLCFAAGKFKNAKELLHQSLEAVRTLGVVTDCQAFYRSVGLVITMMIFEGTLDRSPDGLALLKQMAETARSNGDYEAEIWLGVYHIGNGIVVDRLVECEPFVVLLEHHLKQAVDYNRIAIHGTLLCYYARSNIFPIFGLIFATMGLYCMVENEQVALITTEDTENYDRFILDIARLNHAFQQVKFWEFTQPCLYLARALPYISTGRTVEGYMVLRHGIYEMHFIQEIRFLKAYYWACMGKYAFTPQDRMDWTDRAREDFDGLGIPSLGYINPDPTSVYTIGAPTTAD</sequence>
<organism evidence="5">
    <name type="scientific">Absidia glauca</name>
    <name type="common">Pin mould</name>
    <dbReference type="NCBI Taxonomy" id="4829"/>
    <lineage>
        <taxon>Eukaryota</taxon>
        <taxon>Fungi</taxon>
        <taxon>Fungi incertae sedis</taxon>
        <taxon>Mucoromycota</taxon>
        <taxon>Mucoromycotina</taxon>
        <taxon>Mucoromycetes</taxon>
        <taxon>Mucorales</taxon>
        <taxon>Cunninghamellaceae</taxon>
        <taxon>Absidia</taxon>
    </lineage>
</organism>
<evidence type="ECO:0000313" key="6">
    <source>
        <dbReference type="Proteomes" id="UP000078561"/>
    </source>
</evidence>